<dbReference type="GO" id="GO:0003700">
    <property type="term" value="F:DNA-binding transcription factor activity"/>
    <property type="evidence" value="ECO:0007669"/>
    <property type="project" value="TreeGrafter"/>
</dbReference>
<evidence type="ECO:0000259" key="3">
    <source>
        <dbReference type="PROSITE" id="PS50977"/>
    </source>
</evidence>
<dbReference type="InterPro" id="IPR001647">
    <property type="entry name" value="HTH_TetR"/>
</dbReference>
<comment type="caution">
    <text evidence="4">The sequence shown here is derived from an EMBL/GenBank/DDBJ whole genome shotgun (WGS) entry which is preliminary data.</text>
</comment>
<evidence type="ECO:0000256" key="1">
    <source>
        <dbReference type="ARBA" id="ARBA00023125"/>
    </source>
</evidence>
<dbReference type="EMBL" id="VFYP01000005">
    <property type="protein sequence ID" value="TPP05385.1"/>
    <property type="molecule type" value="Genomic_DNA"/>
</dbReference>
<feature type="domain" description="HTH tetR-type" evidence="3">
    <location>
        <begin position="48"/>
        <end position="108"/>
    </location>
</feature>
<dbReference type="Pfam" id="PF00440">
    <property type="entry name" value="TetR_N"/>
    <property type="match status" value="1"/>
</dbReference>
<dbReference type="AlphaFoldDB" id="A0A504U4S2"/>
<evidence type="ECO:0000313" key="5">
    <source>
        <dbReference type="Proteomes" id="UP000316429"/>
    </source>
</evidence>
<dbReference type="OrthoDB" id="9808189at2"/>
<feature type="DNA-binding region" description="H-T-H motif" evidence="2">
    <location>
        <begin position="71"/>
        <end position="90"/>
    </location>
</feature>
<dbReference type="InterPro" id="IPR050109">
    <property type="entry name" value="HTH-type_TetR-like_transc_reg"/>
</dbReference>
<dbReference type="GO" id="GO:0000976">
    <property type="term" value="F:transcription cis-regulatory region binding"/>
    <property type="evidence" value="ECO:0007669"/>
    <property type="project" value="TreeGrafter"/>
</dbReference>
<dbReference type="PANTHER" id="PTHR30055:SF226">
    <property type="entry name" value="HTH-TYPE TRANSCRIPTIONAL REGULATOR PKSA"/>
    <property type="match status" value="1"/>
</dbReference>
<name>A0A504U4S2_9HYPH</name>
<dbReference type="SUPFAM" id="SSF46689">
    <property type="entry name" value="Homeodomain-like"/>
    <property type="match status" value="1"/>
</dbReference>
<protein>
    <submittedName>
        <fullName evidence="4">Helix-turn-helix transcriptional regulator</fullName>
    </submittedName>
</protein>
<dbReference type="Proteomes" id="UP000316429">
    <property type="component" value="Unassembled WGS sequence"/>
</dbReference>
<keyword evidence="1 2" id="KW-0238">DNA-binding</keyword>
<organism evidence="4 5">
    <name type="scientific">Rhizobium glycinendophyticum</name>
    <dbReference type="NCBI Taxonomy" id="2589807"/>
    <lineage>
        <taxon>Bacteria</taxon>
        <taxon>Pseudomonadati</taxon>
        <taxon>Pseudomonadota</taxon>
        <taxon>Alphaproteobacteria</taxon>
        <taxon>Hyphomicrobiales</taxon>
        <taxon>Rhizobiaceae</taxon>
        <taxon>Rhizobium/Agrobacterium group</taxon>
        <taxon>Rhizobium</taxon>
    </lineage>
</organism>
<accession>A0A504U4S2</accession>
<reference evidence="4 5" key="1">
    <citation type="submission" date="2019-06" db="EMBL/GenBank/DDBJ databases">
        <title>Rhizobium sp. CL12 isolated from roots of soybean.</title>
        <authorList>
            <person name="Wang C."/>
        </authorList>
    </citation>
    <scope>NUCLEOTIDE SEQUENCE [LARGE SCALE GENOMIC DNA]</scope>
    <source>
        <strain evidence="4 5">CL12</strain>
    </source>
</reference>
<proteinExistence type="predicted"/>
<dbReference type="Gene3D" id="1.10.357.10">
    <property type="entry name" value="Tetracycline Repressor, domain 2"/>
    <property type="match status" value="1"/>
</dbReference>
<dbReference type="PRINTS" id="PR00455">
    <property type="entry name" value="HTHTETR"/>
</dbReference>
<keyword evidence="5" id="KW-1185">Reference proteome</keyword>
<dbReference type="InterPro" id="IPR009057">
    <property type="entry name" value="Homeodomain-like_sf"/>
</dbReference>
<evidence type="ECO:0000313" key="4">
    <source>
        <dbReference type="EMBL" id="TPP05385.1"/>
    </source>
</evidence>
<dbReference type="PROSITE" id="PS50977">
    <property type="entry name" value="HTH_TETR_2"/>
    <property type="match status" value="1"/>
</dbReference>
<sequence>MYVALLHLRLSDRIDVVARAATRILKDDAMPISKQVFARKSAQQTRSVYTVDCIVEAAARILEEGRLEHYNTNTIAERAGVSVGSLYQYFPNKDAITAELWRRSGAILVEDVVTASHHQDWRLAIIGMAEAAVRHQLQRPDLAVLLDRQQHHFESAELDRPASCTILRCIEHVLVSSKMPLHHSARIMASDLFSITRSLCDNASAASERDSGSLLSRICHAVFGYMRVDESDFAYLDRHLIAPTRAVP</sequence>
<dbReference type="PANTHER" id="PTHR30055">
    <property type="entry name" value="HTH-TYPE TRANSCRIPTIONAL REGULATOR RUTR"/>
    <property type="match status" value="1"/>
</dbReference>
<gene>
    <name evidence="4" type="ORF">FJQ55_20435</name>
</gene>
<evidence type="ECO:0000256" key="2">
    <source>
        <dbReference type="PROSITE-ProRule" id="PRU00335"/>
    </source>
</evidence>